<evidence type="ECO:0000256" key="1">
    <source>
        <dbReference type="ARBA" id="ARBA00022737"/>
    </source>
</evidence>
<evidence type="ECO:0000313" key="5">
    <source>
        <dbReference type="Proteomes" id="UP000246991"/>
    </source>
</evidence>
<feature type="domain" description="Nephrocystin 3-like N-terminal" evidence="3">
    <location>
        <begin position="89"/>
        <end position="255"/>
    </location>
</feature>
<dbReference type="EMBL" id="PYWC01000156">
    <property type="protein sequence ID" value="PWW71642.1"/>
    <property type="molecule type" value="Genomic_DNA"/>
</dbReference>
<dbReference type="InterPro" id="IPR056884">
    <property type="entry name" value="NPHP3-like_N"/>
</dbReference>
<protein>
    <recommendedName>
        <fullName evidence="3">Nephrocystin 3-like N-terminal domain-containing protein</fullName>
    </recommendedName>
</protein>
<dbReference type="PANTHER" id="PTHR10039">
    <property type="entry name" value="AMELOGENIN"/>
    <property type="match status" value="1"/>
</dbReference>
<organism evidence="4 5">
    <name type="scientific">Tuber magnatum</name>
    <name type="common">white Piedmont truffle</name>
    <dbReference type="NCBI Taxonomy" id="42249"/>
    <lineage>
        <taxon>Eukaryota</taxon>
        <taxon>Fungi</taxon>
        <taxon>Dikarya</taxon>
        <taxon>Ascomycota</taxon>
        <taxon>Pezizomycotina</taxon>
        <taxon>Pezizomycetes</taxon>
        <taxon>Pezizales</taxon>
        <taxon>Tuberaceae</taxon>
        <taxon>Tuber</taxon>
    </lineage>
</organism>
<proteinExistence type="predicted"/>
<feature type="region of interest" description="Disordered" evidence="2">
    <location>
        <begin position="1"/>
        <end position="34"/>
    </location>
</feature>
<gene>
    <name evidence="4" type="ORF">C7212DRAFT_348848</name>
</gene>
<comment type="caution">
    <text evidence="4">The sequence shown here is derived from an EMBL/GenBank/DDBJ whole genome shotgun (WGS) entry which is preliminary data.</text>
</comment>
<evidence type="ECO:0000256" key="2">
    <source>
        <dbReference type="SAM" id="MobiDB-lite"/>
    </source>
</evidence>
<sequence length="284" mass="31883">MDNQRSKNPSEGRSSPAVHGASSPTPRGIRGHYSGNIGDYSTYGNVSTTNNYYNNGPTNTSGKLPEILQCLYTSRYESHRNRVREPVGGTCAWVTEHEKYKDWLGQKTSGVLWLSADPGCGKSVIASFLVNHLKMRKDATVCYFFFKDDNEEQRSATFALCAILHQLFVQRNPLCIYAEGAFEAKGKRFTEEMDTLWNILVEAVMEGGCGDVVCVVDALDECDKETLTPLLRRMTCLPESQQTSDTSLKFLVTVRPYHKIERELDSLGTLYTGHTTAEIRRITR</sequence>
<dbReference type="InterPro" id="IPR027417">
    <property type="entry name" value="P-loop_NTPase"/>
</dbReference>
<evidence type="ECO:0000259" key="3">
    <source>
        <dbReference type="Pfam" id="PF24883"/>
    </source>
</evidence>
<dbReference type="AlphaFoldDB" id="A0A317SAZ8"/>
<evidence type="ECO:0000313" key="4">
    <source>
        <dbReference type="EMBL" id="PWW71642.1"/>
    </source>
</evidence>
<keyword evidence="1" id="KW-0677">Repeat</keyword>
<dbReference type="Proteomes" id="UP000246991">
    <property type="component" value="Unassembled WGS sequence"/>
</dbReference>
<dbReference type="Gene3D" id="3.40.50.300">
    <property type="entry name" value="P-loop containing nucleotide triphosphate hydrolases"/>
    <property type="match status" value="1"/>
</dbReference>
<feature type="compositionally biased region" description="Basic and acidic residues" evidence="2">
    <location>
        <begin position="1"/>
        <end position="10"/>
    </location>
</feature>
<dbReference type="SUPFAM" id="SSF52540">
    <property type="entry name" value="P-loop containing nucleoside triphosphate hydrolases"/>
    <property type="match status" value="1"/>
</dbReference>
<dbReference type="OrthoDB" id="20872at2759"/>
<dbReference type="Pfam" id="PF24883">
    <property type="entry name" value="NPHP3_N"/>
    <property type="match status" value="1"/>
</dbReference>
<reference evidence="4 5" key="1">
    <citation type="submission" date="2018-03" db="EMBL/GenBank/DDBJ databases">
        <title>Genomes of Pezizomycetes fungi and the evolution of truffles.</title>
        <authorList>
            <person name="Murat C."/>
            <person name="Payen T."/>
            <person name="Noel B."/>
            <person name="Kuo A."/>
            <person name="Martin F.M."/>
        </authorList>
    </citation>
    <scope>NUCLEOTIDE SEQUENCE [LARGE SCALE GENOMIC DNA]</scope>
    <source>
        <strain evidence="4">091103-1</strain>
    </source>
</reference>
<dbReference type="PANTHER" id="PTHR10039:SF14">
    <property type="entry name" value="NACHT DOMAIN-CONTAINING PROTEIN"/>
    <property type="match status" value="1"/>
</dbReference>
<keyword evidence="5" id="KW-1185">Reference proteome</keyword>
<name>A0A317SAZ8_9PEZI</name>
<accession>A0A317SAZ8</accession>